<evidence type="ECO:0000259" key="4">
    <source>
        <dbReference type="Pfam" id="PF02731"/>
    </source>
</evidence>
<dbReference type="GO" id="GO:0000398">
    <property type="term" value="P:mRNA splicing, via spliceosome"/>
    <property type="evidence" value="ECO:0007669"/>
    <property type="project" value="InterPro"/>
</dbReference>
<dbReference type="AlphaFoldDB" id="A0A5A8D2Q6"/>
<feature type="region of interest" description="Disordered" evidence="3">
    <location>
        <begin position="597"/>
        <end position="665"/>
    </location>
</feature>
<dbReference type="PANTHER" id="PTHR12096">
    <property type="entry name" value="NUCLEAR PROTEIN SKIP-RELATED"/>
    <property type="match status" value="1"/>
</dbReference>
<protein>
    <recommendedName>
        <fullName evidence="4">SKI-interacting protein SKIP SNW domain-containing protein</fullName>
    </recommendedName>
</protein>
<feature type="region of interest" description="Disordered" evidence="3">
    <location>
        <begin position="30"/>
        <end position="70"/>
    </location>
</feature>
<feature type="compositionally biased region" description="Basic and acidic residues" evidence="3">
    <location>
        <begin position="415"/>
        <end position="445"/>
    </location>
</feature>
<dbReference type="InterPro" id="IPR004015">
    <property type="entry name" value="SKI-int_prot_SKIP_SNW-dom"/>
</dbReference>
<reference evidence="5 6" key="1">
    <citation type="submission" date="2019-07" db="EMBL/GenBank/DDBJ databases">
        <title>Genomes of Cafeteria roenbergensis.</title>
        <authorList>
            <person name="Fischer M.G."/>
            <person name="Hackl T."/>
            <person name="Roman M."/>
        </authorList>
    </citation>
    <scope>NUCLEOTIDE SEQUENCE [LARGE SCALE GENOMIC DNA]</scope>
    <source>
        <strain evidence="5 6">RCC970-E3</strain>
    </source>
</reference>
<gene>
    <name evidence="5" type="ORF">FNF28_06047</name>
</gene>
<name>A0A5A8D2Q6_CAFRO</name>
<keyword evidence="2" id="KW-0175">Coiled coil</keyword>
<feature type="region of interest" description="Disordered" evidence="3">
    <location>
        <begin position="407"/>
        <end position="460"/>
    </location>
</feature>
<comment type="caution">
    <text evidence="5">The sequence shown here is derived from an EMBL/GenBank/DDBJ whole genome shotgun (WGS) entry which is preliminary data.</text>
</comment>
<organism evidence="5 6">
    <name type="scientific">Cafeteria roenbergensis</name>
    <name type="common">Marine flagellate</name>
    <dbReference type="NCBI Taxonomy" id="33653"/>
    <lineage>
        <taxon>Eukaryota</taxon>
        <taxon>Sar</taxon>
        <taxon>Stramenopiles</taxon>
        <taxon>Bigyra</taxon>
        <taxon>Opalozoa</taxon>
        <taxon>Bicosoecida</taxon>
        <taxon>Cafeteriaceae</taxon>
        <taxon>Cafeteria</taxon>
    </lineage>
</organism>
<feature type="region of interest" description="Disordered" evidence="3">
    <location>
        <begin position="205"/>
        <end position="234"/>
    </location>
</feature>
<dbReference type="Pfam" id="PF02731">
    <property type="entry name" value="SKIP_SNW"/>
    <property type="match status" value="1"/>
</dbReference>
<accession>A0A5A8D2Q6</accession>
<dbReference type="Proteomes" id="UP000324907">
    <property type="component" value="Unassembled WGS sequence"/>
</dbReference>
<feature type="compositionally biased region" description="Low complexity" evidence="3">
    <location>
        <begin position="609"/>
        <end position="619"/>
    </location>
</feature>
<dbReference type="EMBL" id="VLTL01000140">
    <property type="protein sequence ID" value="KAA0158907.1"/>
    <property type="molecule type" value="Genomic_DNA"/>
</dbReference>
<sequence length="665" mass="66535">MAGSLASLLPRPTKLYDVYDDSGASSAVAALASAAHGPEPPPYGKRQGFRPSGPEDFGGGGAFPEIHSPQYPRNMGNPSGARRGKTIGVAVDAQSGAAAHDALVLRGGDNSGRRVFTRFEDVVERRGGVPLEPPSQEEVDETLARTQAALMAIVDKASAAGRGVQLPTQSRNRHNQSRFVRLTASEEAAGYNPDAKHRLVRVVEAPQDPLEPPKHKHKKAPAGPPEDPVPVQHAPAGKVSAADQQAWEIPPAISNWKNAHGFTIPLHVRMAADGRRLQETVTNERHAALTHDLDVAEALARKEVDARARLQQRLVLQEKEAKEAEMRELAARARLERTGIVPRAPVDTGAAAAAAAAAAGAAASAAAGAAASGPAGAAGAAPGAAVAGLGGADSGGFTGAAGAPAFAGGAAEAHGPADDGVSDRETMRAERKRQRERELRQEQSGKRARGPAGGRDDRDVSEKIALGMSAAPSLRGEAAFDTRLFAGGGGVGSGFGGDGDDNAYSAPWRTAAVSSIYRPRGDVGGAGDADAALAKLKGAAAKFTADVDFEGVGAGAGAGAAAAAARPAGAGLGSGGAGVAAPARDGPVEFVRAEGRPAGAGADGEADAGGDPFAAMGAGEARGGGRGLEGVGRGGGMRAAAGGGSGGGGSGRDAGRTLDDDFTTG</sequence>
<dbReference type="GO" id="GO:0005681">
    <property type="term" value="C:spliceosomal complex"/>
    <property type="evidence" value="ECO:0007669"/>
    <property type="project" value="InterPro"/>
</dbReference>
<evidence type="ECO:0000256" key="3">
    <source>
        <dbReference type="SAM" id="MobiDB-lite"/>
    </source>
</evidence>
<feature type="compositionally biased region" description="Gly residues" evidence="3">
    <location>
        <begin position="620"/>
        <end position="652"/>
    </location>
</feature>
<comment type="similarity">
    <text evidence="1">Belongs to the SNW family.</text>
</comment>
<dbReference type="InterPro" id="IPR017862">
    <property type="entry name" value="SKI-int_prot_SKIP"/>
</dbReference>
<feature type="coiled-coil region" evidence="2">
    <location>
        <begin position="307"/>
        <end position="336"/>
    </location>
</feature>
<proteinExistence type="inferred from homology"/>
<evidence type="ECO:0000313" key="6">
    <source>
        <dbReference type="Proteomes" id="UP000324907"/>
    </source>
</evidence>
<evidence type="ECO:0000313" key="5">
    <source>
        <dbReference type="EMBL" id="KAA0158907.1"/>
    </source>
</evidence>
<evidence type="ECO:0000256" key="1">
    <source>
        <dbReference type="ARBA" id="ARBA00010197"/>
    </source>
</evidence>
<evidence type="ECO:0000256" key="2">
    <source>
        <dbReference type="SAM" id="Coils"/>
    </source>
</evidence>
<feature type="domain" description="SKI-interacting protein SKIP SNW" evidence="4">
    <location>
        <begin position="179"/>
        <end position="337"/>
    </location>
</feature>